<protein>
    <submittedName>
        <fullName evidence="2">Uncharacterized protein</fullName>
    </submittedName>
</protein>
<dbReference type="KEGG" id="ppsc:EHS13_16825"/>
<dbReference type="Proteomes" id="UP000426246">
    <property type="component" value="Chromosome"/>
</dbReference>
<gene>
    <name evidence="2" type="ORF">EHS13_16825</name>
</gene>
<feature type="transmembrane region" description="Helical" evidence="1">
    <location>
        <begin position="5"/>
        <end position="21"/>
    </location>
</feature>
<feature type="transmembrane region" description="Helical" evidence="1">
    <location>
        <begin position="57"/>
        <end position="77"/>
    </location>
</feature>
<reference evidence="3" key="1">
    <citation type="submission" date="2018-11" db="EMBL/GenBank/DDBJ databases">
        <title>Complete genome sequence of Paenibacillus sp. ML311-T8.</title>
        <authorList>
            <person name="Nam Y.-D."/>
            <person name="Kang J."/>
            <person name="Chung W.-H."/>
            <person name="Park Y.S."/>
        </authorList>
    </citation>
    <scope>NUCLEOTIDE SEQUENCE [LARGE SCALE GENOMIC DNA]</scope>
    <source>
        <strain evidence="3">ML311-T8</strain>
    </source>
</reference>
<evidence type="ECO:0000313" key="3">
    <source>
        <dbReference type="Proteomes" id="UP000426246"/>
    </source>
</evidence>
<keyword evidence="3" id="KW-1185">Reference proteome</keyword>
<dbReference type="RefSeq" id="WP_155701466.1">
    <property type="nucleotide sequence ID" value="NZ_CP034235.1"/>
</dbReference>
<dbReference type="EMBL" id="CP034235">
    <property type="protein sequence ID" value="QGQ96429.1"/>
    <property type="molecule type" value="Genomic_DNA"/>
</dbReference>
<dbReference type="AlphaFoldDB" id="A0A6B8RK62"/>
<proteinExistence type="predicted"/>
<feature type="transmembrane region" description="Helical" evidence="1">
    <location>
        <begin position="27"/>
        <end position="50"/>
    </location>
</feature>
<accession>A0A6B8RK62</accession>
<keyword evidence="1" id="KW-0812">Transmembrane</keyword>
<keyword evidence="1" id="KW-0472">Membrane</keyword>
<evidence type="ECO:0000256" key="1">
    <source>
        <dbReference type="SAM" id="Phobius"/>
    </source>
</evidence>
<evidence type="ECO:0000313" key="2">
    <source>
        <dbReference type="EMBL" id="QGQ96429.1"/>
    </source>
</evidence>
<sequence>MEHLYISIGFLLVGAILYKITDYPSIIYLGFSFWWAGWAWLVSWIIILLFDVDFSKLLGLSVLTALMAIFYGVKAILKHLKNNN</sequence>
<name>A0A6B8RK62_9BACL</name>
<organism evidence="2 3">
    <name type="scientific">Paenibacillus psychroresistens</name>
    <dbReference type="NCBI Taxonomy" id="1778678"/>
    <lineage>
        <taxon>Bacteria</taxon>
        <taxon>Bacillati</taxon>
        <taxon>Bacillota</taxon>
        <taxon>Bacilli</taxon>
        <taxon>Bacillales</taxon>
        <taxon>Paenibacillaceae</taxon>
        <taxon>Paenibacillus</taxon>
    </lineage>
</organism>
<dbReference type="OrthoDB" id="2679770at2"/>
<keyword evidence="1" id="KW-1133">Transmembrane helix</keyword>